<dbReference type="InterPro" id="IPR029787">
    <property type="entry name" value="Nucleotide_cyclase"/>
</dbReference>
<dbReference type="EC" id="2.7.7.65" evidence="1"/>
<dbReference type="InterPro" id="IPR050469">
    <property type="entry name" value="Diguanylate_Cyclase"/>
</dbReference>
<comment type="catalytic activity">
    <reaction evidence="2">
        <text>2 GTP = 3',3'-c-di-GMP + 2 diphosphate</text>
        <dbReference type="Rhea" id="RHEA:24898"/>
        <dbReference type="ChEBI" id="CHEBI:33019"/>
        <dbReference type="ChEBI" id="CHEBI:37565"/>
        <dbReference type="ChEBI" id="CHEBI:58805"/>
        <dbReference type="EC" id="2.7.7.65"/>
    </reaction>
</comment>
<organism evidence="5 6">
    <name type="scientific">Kinneretia aquatilis</name>
    <dbReference type="NCBI Taxonomy" id="2070761"/>
    <lineage>
        <taxon>Bacteria</taxon>
        <taxon>Pseudomonadati</taxon>
        <taxon>Pseudomonadota</taxon>
        <taxon>Betaproteobacteria</taxon>
        <taxon>Burkholderiales</taxon>
        <taxon>Sphaerotilaceae</taxon>
        <taxon>Roseateles</taxon>
    </lineage>
</organism>
<comment type="caution">
    <text evidence="5">The sequence shown here is derived from an EMBL/GenBank/DDBJ whole genome shotgun (WGS) entry which is preliminary data.</text>
</comment>
<dbReference type="PANTHER" id="PTHR45138:SF9">
    <property type="entry name" value="DIGUANYLATE CYCLASE DGCM-RELATED"/>
    <property type="match status" value="1"/>
</dbReference>
<dbReference type="InterPro" id="IPR000160">
    <property type="entry name" value="GGDEF_dom"/>
</dbReference>
<dbReference type="GO" id="GO:0043709">
    <property type="term" value="P:cell adhesion involved in single-species biofilm formation"/>
    <property type="evidence" value="ECO:0007669"/>
    <property type="project" value="TreeGrafter"/>
</dbReference>
<evidence type="ECO:0000313" key="5">
    <source>
        <dbReference type="EMBL" id="PND38526.1"/>
    </source>
</evidence>
<dbReference type="Pfam" id="PF00990">
    <property type="entry name" value="GGDEF"/>
    <property type="match status" value="1"/>
</dbReference>
<keyword evidence="3" id="KW-0812">Transmembrane</keyword>
<proteinExistence type="predicted"/>
<dbReference type="Gene3D" id="2.130.10.10">
    <property type="entry name" value="YVTN repeat-like/Quinoprotein amine dehydrogenase"/>
    <property type="match status" value="3"/>
</dbReference>
<dbReference type="OrthoDB" id="5477914at2"/>
<dbReference type="InterPro" id="IPR015943">
    <property type="entry name" value="WD40/YVTN_repeat-like_dom_sf"/>
</dbReference>
<dbReference type="InterPro" id="IPR011047">
    <property type="entry name" value="Quinoprotein_ADH-like_sf"/>
</dbReference>
<reference evidence="5 6" key="1">
    <citation type="submission" date="2018-01" db="EMBL/GenBank/DDBJ databases">
        <title>Draft genome sequence of Paucibacter aquatile CR182 isolated from freshwater of the Nakdong River.</title>
        <authorList>
            <person name="Choi A."/>
            <person name="Chung E.J."/>
        </authorList>
    </citation>
    <scope>NUCLEOTIDE SEQUENCE [LARGE SCALE GENOMIC DNA]</scope>
    <source>
        <strain evidence="5 6">CR182</strain>
    </source>
</reference>
<dbReference type="GO" id="GO:0005886">
    <property type="term" value="C:plasma membrane"/>
    <property type="evidence" value="ECO:0007669"/>
    <property type="project" value="TreeGrafter"/>
</dbReference>
<dbReference type="CDD" id="cd01949">
    <property type="entry name" value="GGDEF"/>
    <property type="match status" value="1"/>
</dbReference>
<evidence type="ECO:0000256" key="3">
    <source>
        <dbReference type="SAM" id="Phobius"/>
    </source>
</evidence>
<dbReference type="SUPFAM" id="SSF55073">
    <property type="entry name" value="Nucleotide cyclase"/>
    <property type="match status" value="1"/>
</dbReference>
<dbReference type="Pfam" id="PF07494">
    <property type="entry name" value="Reg_prop"/>
    <property type="match status" value="3"/>
</dbReference>
<sequence>MVRWLLRSVATGTAGTQVRTGRGCEGAAAAARGCVMLRARWQGEGRPQASDARPLLTIFSTMLFTFRGASCARLLPPSLGQALFLLLLTTLTTLLLAHGSAGAWAGNSPLEVQFRSVAVPQNTVPSLAQDRAGFIWVATTQGLTRYDGYRLRPIERDGDTKAQRNLGWVRALSPSRDGRMWIGTEFLGLMAFDPAQDRVEAMSPPAPATGPALTIRSPIRALAEDAQGQVWVGTLGQGLLRYRPATRQFEAQDLRWQGEPEARVLALRVAQDGVVWVGHWRGLARQRPGGGWESVPLPELPAGAPVLALAEDRAGRLWLGTQDGRLGVVEQGRLCWVQRLGSPVQALAVASDGRLWVGSKTGLLWVNPASGEIEAHLRHDPRRLSGLAGNDVSALLRDASGAMWVSGYGLGLQRHQHHPALAVRGPDSQASGPLTEPDVRALLRLRNGEVLAPTQRGPVVRLDGRPGRELATLGVWPRERGSVVESLAEAPDGSLWMASAGRLEHRSAQGRLLRDWPLDGGRAQRLLLRASGEVWLGMQEGLYRLPDATAPALLRVALVGGQALHGGVHALIEAPPAAGTAAAQPQLWVGGQQGLFREPAGGLPGQLEPVPQSPGESLASPIVMGLLQARDGSLWLDTPVAGLHRLRGWDAEGRARFDRIGERLGTEGVFGGNLHEDSRGRIWSQLAVYDPKTDRIDHFGLGEGAAFGSFWFFASTELPGGALLFGGSRGLLQVRPELFEPATGAPPLVISALRVNGQAYSPPPADPARPADASANPLAVKDPQRGLLKGLQLPAGTRTFSVEFAGLDYADPGRLRYQYRLQGLDSDWTSVDPGARSPSFGPLQPGRYALQMRVSAHPTLWGPTQLELPIELLPAWWQTVWARLGFGAAVLLAVWGFVRWRTRLLRQREAELQALVDERTAKLREASLTDALTGLRNRRYLELRLQDDLRLCLRRFEAGEASLLPGPDSDLVLMLLDLDHFKRINDVHGHAAGDAVLVTLAERLRHVFRTTDSLVRWGGEEVLVLVRETSREDAADLAARACAAVREQPFDIGFGQTVAVTVSIGFAAFPLDPQRPRAWDWPATLGLADAALYAAKAQGRDGYLGAVEAQDLTPAEVPRDLSLWRDEPRLRLRESGMAQRPPSL</sequence>
<dbReference type="InterPro" id="IPR013783">
    <property type="entry name" value="Ig-like_fold"/>
</dbReference>
<dbReference type="Proteomes" id="UP000235916">
    <property type="component" value="Unassembled WGS sequence"/>
</dbReference>
<dbReference type="Gene3D" id="2.60.40.10">
    <property type="entry name" value="Immunoglobulins"/>
    <property type="match status" value="1"/>
</dbReference>
<dbReference type="Pfam" id="PF07495">
    <property type="entry name" value="Y_Y_Y"/>
    <property type="match status" value="1"/>
</dbReference>
<protein>
    <recommendedName>
        <fullName evidence="1">diguanylate cyclase</fullName>
        <ecNumber evidence="1">2.7.7.65</ecNumber>
    </recommendedName>
</protein>
<evidence type="ECO:0000313" key="6">
    <source>
        <dbReference type="Proteomes" id="UP000235916"/>
    </source>
</evidence>
<dbReference type="GO" id="GO:1902201">
    <property type="term" value="P:negative regulation of bacterial-type flagellum-dependent cell motility"/>
    <property type="evidence" value="ECO:0007669"/>
    <property type="project" value="TreeGrafter"/>
</dbReference>
<name>A0A2N8KYH9_9BURK</name>
<accession>A0A2N8KYH9</accession>
<dbReference type="SMART" id="SM00267">
    <property type="entry name" value="GGDEF"/>
    <property type="match status" value="1"/>
</dbReference>
<feature type="domain" description="GGDEF" evidence="4">
    <location>
        <begin position="969"/>
        <end position="1108"/>
    </location>
</feature>
<evidence type="ECO:0000259" key="4">
    <source>
        <dbReference type="PROSITE" id="PS50887"/>
    </source>
</evidence>
<keyword evidence="6" id="KW-1185">Reference proteome</keyword>
<dbReference type="EMBL" id="POSP01000003">
    <property type="protein sequence ID" value="PND38526.1"/>
    <property type="molecule type" value="Genomic_DNA"/>
</dbReference>
<feature type="transmembrane region" description="Helical" evidence="3">
    <location>
        <begin position="875"/>
        <end position="898"/>
    </location>
</feature>
<dbReference type="PROSITE" id="PS50887">
    <property type="entry name" value="GGDEF"/>
    <property type="match status" value="1"/>
</dbReference>
<dbReference type="GO" id="GO:0052621">
    <property type="term" value="F:diguanylate cyclase activity"/>
    <property type="evidence" value="ECO:0007669"/>
    <property type="project" value="UniProtKB-EC"/>
</dbReference>
<dbReference type="InterPro" id="IPR011110">
    <property type="entry name" value="Reg_prop"/>
</dbReference>
<dbReference type="NCBIfam" id="TIGR00254">
    <property type="entry name" value="GGDEF"/>
    <property type="match status" value="1"/>
</dbReference>
<keyword evidence="3" id="KW-0472">Membrane</keyword>
<evidence type="ECO:0000256" key="1">
    <source>
        <dbReference type="ARBA" id="ARBA00012528"/>
    </source>
</evidence>
<evidence type="ECO:0000256" key="2">
    <source>
        <dbReference type="ARBA" id="ARBA00034247"/>
    </source>
</evidence>
<keyword evidence="3" id="KW-1133">Transmembrane helix</keyword>
<dbReference type="AlphaFoldDB" id="A0A2N8KYH9"/>
<dbReference type="PANTHER" id="PTHR45138">
    <property type="entry name" value="REGULATORY COMPONENTS OF SENSORY TRANSDUCTION SYSTEM"/>
    <property type="match status" value="1"/>
</dbReference>
<gene>
    <name evidence="5" type="ORF">C1O66_14000</name>
</gene>
<dbReference type="Gene3D" id="3.30.70.270">
    <property type="match status" value="1"/>
</dbReference>
<dbReference type="InterPro" id="IPR043128">
    <property type="entry name" value="Rev_trsase/Diguanyl_cyclase"/>
</dbReference>
<dbReference type="InterPro" id="IPR011123">
    <property type="entry name" value="Y_Y_Y"/>
</dbReference>
<dbReference type="SUPFAM" id="SSF50998">
    <property type="entry name" value="Quinoprotein alcohol dehydrogenase-like"/>
    <property type="match status" value="1"/>
</dbReference>